<reference evidence="2" key="1">
    <citation type="journal article" date="2022" name="bioRxiv">
        <title>Sequencing and chromosome-scale assembly of the giantPleurodeles waltlgenome.</title>
        <authorList>
            <person name="Brown T."/>
            <person name="Elewa A."/>
            <person name="Iarovenko S."/>
            <person name="Subramanian E."/>
            <person name="Araus A.J."/>
            <person name="Petzold A."/>
            <person name="Susuki M."/>
            <person name="Suzuki K.-i.T."/>
            <person name="Hayashi T."/>
            <person name="Toyoda A."/>
            <person name="Oliveira C."/>
            <person name="Osipova E."/>
            <person name="Leigh N.D."/>
            <person name="Simon A."/>
            <person name="Yun M.H."/>
        </authorList>
    </citation>
    <scope>NUCLEOTIDE SEQUENCE</scope>
    <source>
        <strain evidence="2">20211129_DDA</strain>
        <tissue evidence="2">Liver</tissue>
    </source>
</reference>
<protein>
    <submittedName>
        <fullName evidence="2">Uncharacterized protein</fullName>
    </submittedName>
</protein>
<organism evidence="2 3">
    <name type="scientific">Pleurodeles waltl</name>
    <name type="common">Iberian ribbed newt</name>
    <dbReference type="NCBI Taxonomy" id="8319"/>
    <lineage>
        <taxon>Eukaryota</taxon>
        <taxon>Metazoa</taxon>
        <taxon>Chordata</taxon>
        <taxon>Craniata</taxon>
        <taxon>Vertebrata</taxon>
        <taxon>Euteleostomi</taxon>
        <taxon>Amphibia</taxon>
        <taxon>Batrachia</taxon>
        <taxon>Caudata</taxon>
        <taxon>Salamandroidea</taxon>
        <taxon>Salamandridae</taxon>
        <taxon>Pleurodelinae</taxon>
        <taxon>Pleurodeles</taxon>
    </lineage>
</organism>
<evidence type="ECO:0000256" key="1">
    <source>
        <dbReference type="SAM" id="MobiDB-lite"/>
    </source>
</evidence>
<feature type="region of interest" description="Disordered" evidence="1">
    <location>
        <begin position="25"/>
        <end position="62"/>
    </location>
</feature>
<evidence type="ECO:0000313" key="3">
    <source>
        <dbReference type="Proteomes" id="UP001066276"/>
    </source>
</evidence>
<evidence type="ECO:0000313" key="2">
    <source>
        <dbReference type="EMBL" id="KAJ1160923.1"/>
    </source>
</evidence>
<sequence>MAASVLLDYEYGGFLPQEAPNIFPKSSFSQSSLPEQSSSKSESDDSQRDSVPRIKKRKSQNVIPEAPAGKNLLFSSEDIVHPRSPSGFPRLRWLITYSLRSECPRLSLVRKVVDTPELDPSMATFLRKFAKDPKTGLDSACRGCQDKLLDLSGPLTKILDQAIQSKETNTPLDPEVVLEWAQQAICLLGNANCAMSTERRHSLIRLDTKLAEVAIN</sequence>
<comment type="caution">
    <text evidence="2">The sequence shown here is derived from an EMBL/GenBank/DDBJ whole genome shotgun (WGS) entry which is preliminary data.</text>
</comment>
<proteinExistence type="predicted"/>
<dbReference type="AlphaFoldDB" id="A0AAV7SCW3"/>
<accession>A0AAV7SCW3</accession>
<name>A0AAV7SCW3_PLEWA</name>
<keyword evidence="3" id="KW-1185">Reference proteome</keyword>
<gene>
    <name evidence="2" type="ORF">NDU88_001413</name>
</gene>
<feature type="compositionally biased region" description="Low complexity" evidence="1">
    <location>
        <begin position="25"/>
        <end position="40"/>
    </location>
</feature>
<dbReference type="Proteomes" id="UP001066276">
    <property type="component" value="Chromosome 4_2"/>
</dbReference>
<dbReference type="EMBL" id="JANPWB010000008">
    <property type="protein sequence ID" value="KAJ1160923.1"/>
    <property type="molecule type" value="Genomic_DNA"/>
</dbReference>
<feature type="compositionally biased region" description="Basic and acidic residues" evidence="1">
    <location>
        <begin position="41"/>
        <end position="52"/>
    </location>
</feature>